<accession>A0A495VSW0</accession>
<keyword evidence="2" id="KW-1185">Reference proteome</keyword>
<sequence length="53" mass="5985">MSRARGVIVTAVAERHPEARTVGAAEFRMSCFRVRHTEEARSHLSDMWLADAD</sequence>
<evidence type="ECO:0000313" key="1">
    <source>
        <dbReference type="EMBL" id="RKT51777.1"/>
    </source>
</evidence>
<protein>
    <submittedName>
        <fullName evidence="1">Uncharacterized protein</fullName>
    </submittedName>
</protein>
<organism evidence="1 2">
    <name type="scientific">Saccharothrix australiensis</name>
    <dbReference type="NCBI Taxonomy" id="2072"/>
    <lineage>
        <taxon>Bacteria</taxon>
        <taxon>Bacillati</taxon>
        <taxon>Actinomycetota</taxon>
        <taxon>Actinomycetes</taxon>
        <taxon>Pseudonocardiales</taxon>
        <taxon>Pseudonocardiaceae</taxon>
        <taxon>Saccharothrix</taxon>
    </lineage>
</organism>
<evidence type="ECO:0000313" key="2">
    <source>
        <dbReference type="Proteomes" id="UP000282084"/>
    </source>
</evidence>
<comment type="caution">
    <text evidence="1">The sequence shown here is derived from an EMBL/GenBank/DDBJ whole genome shotgun (WGS) entry which is preliminary data.</text>
</comment>
<dbReference type="Proteomes" id="UP000282084">
    <property type="component" value="Unassembled WGS sequence"/>
</dbReference>
<dbReference type="RefSeq" id="WP_170211567.1">
    <property type="nucleotide sequence ID" value="NZ_RBXO01000001.1"/>
</dbReference>
<gene>
    <name evidence="1" type="ORF">C8E97_0262</name>
</gene>
<dbReference type="EMBL" id="RBXO01000001">
    <property type="protein sequence ID" value="RKT51777.1"/>
    <property type="molecule type" value="Genomic_DNA"/>
</dbReference>
<reference evidence="1 2" key="1">
    <citation type="submission" date="2018-10" db="EMBL/GenBank/DDBJ databases">
        <title>Sequencing the genomes of 1000 actinobacteria strains.</title>
        <authorList>
            <person name="Klenk H.-P."/>
        </authorList>
    </citation>
    <scope>NUCLEOTIDE SEQUENCE [LARGE SCALE GENOMIC DNA]</scope>
    <source>
        <strain evidence="1 2">DSM 43800</strain>
    </source>
</reference>
<name>A0A495VSW0_9PSEU</name>
<proteinExistence type="predicted"/>
<dbReference type="AlphaFoldDB" id="A0A495VSW0"/>